<evidence type="ECO:0000313" key="2">
    <source>
        <dbReference type="Proteomes" id="UP000234681"/>
    </source>
</evidence>
<dbReference type="EMBL" id="CH473948">
    <property type="protein sequence ID" value="EDM06619.1"/>
    <property type="molecule type" value="Genomic_DNA"/>
</dbReference>
<accession>A6HKR4</accession>
<organism evidence="1 2">
    <name type="scientific">Rattus norvegicus</name>
    <name type="common">Rat</name>
    <dbReference type="NCBI Taxonomy" id="10116"/>
    <lineage>
        <taxon>Eukaryota</taxon>
        <taxon>Metazoa</taxon>
        <taxon>Chordata</taxon>
        <taxon>Craniata</taxon>
        <taxon>Vertebrata</taxon>
        <taxon>Euteleostomi</taxon>
        <taxon>Mammalia</taxon>
        <taxon>Eutheria</taxon>
        <taxon>Euarchontoglires</taxon>
        <taxon>Glires</taxon>
        <taxon>Rodentia</taxon>
        <taxon>Myomorpha</taxon>
        <taxon>Muroidea</taxon>
        <taxon>Muridae</taxon>
        <taxon>Murinae</taxon>
        <taxon>Rattus</taxon>
    </lineage>
</organism>
<dbReference type="AlphaFoldDB" id="A6HKR4"/>
<dbReference type="Proteomes" id="UP000234681">
    <property type="component" value="Chromosome 10"/>
</dbReference>
<reference evidence="1 2" key="1">
    <citation type="submission" date="2005-07" db="EMBL/GenBank/DDBJ databases">
        <authorList>
            <person name="Mural R.J."/>
            <person name="Li P.W."/>
            <person name="Adams M.D."/>
            <person name="Amanatides P.G."/>
            <person name="Baden-Tillson H."/>
            <person name="Barnstead M."/>
            <person name="Chin S.H."/>
            <person name="Dew I."/>
            <person name="Evans C.A."/>
            <person name="Ferriera S."/>
            <person name="Flanigan M."/>
            <person name="Fosler C."/>
            <person name="Glodek A."/>
            <person name="Gu Z."/>
            <person name="Holt R.A."/>
            <person name="Jennings D."/>
            <person name="Kraft C.L."/>
            <person name="Lu F."/>
            <person name="Nguyen T."/>
            <person name="Nusskern D.R."/>
            <person name="Pfannkoch C.M."/>
            <person name="Sitter C."/>
            <person name="Sutton G.G."/>
            <person name="Venter J.C."/>
            <person name="Wang Z."/>
            <person name="Woodage T."/>
            <person name="Zheng X.H."/>
            <person name="Zhong F."/>
        </authorList>
    </citation>
    <scope>NUCLEOTIDE SEQUENCE [LARGE SCALE GENOMIC DNA]</scope>
    <source>
        <strain>BN</strain>
        <strain evidence="2">Sprague-Dawley</strain>
    </source>
</reference>
<gene>
    <name evidence="1" type="ORF">rCG_35429</name>
</gene>
<evidence type="ECO:0000313" key="1">
    <source>
        <dbReference type="EMBL" id="EDM06619.1"/>
    </source>
</evidence>
<name>A6HKR4_RAT</name>
<sequence>MVSWTTSLSQSSPQALVIWNKAGP</sequence>
<protein>
    <submittedName>
        <fullName evidence="1">RCG35429</fullName>
    </submittedName>
</protein>
<proteinExistence type="predicted"/>